<proteinExistence type="inferred from homology"/>
<dbReference type="VEuPathDB" id="CryptoDB:GNI_076040"/>
<evidence type="ECO:0000256" key="2">
    <source>
        <dbReference type="ARBA" id="ARBA00010725"/>
    </source>
</evidence>
<evidence type="ECO:0000256" key="3">
    <source>
        <dbReference type="ARBA" id="ARBA00022664"/>
    </source>
</evidence>
<evidence type="ECO:0000256" key="8">
    <source>
        <dbReference type="RuleBase" id="RU364036"/>
    </source>
</evidence>
<dbReference type="eggNOG" id="KOG0121">
    <property type="taxonomic scope" value="Eukaryota"/>
</dbReference>
<dbReference type="Gene3D" id="3.30.70.330">
    <property type="match status" value="1"/>
</dbReference>
<dbReference type="PANTHER" id="PTHR18847:SF0">
    <property type="entry name" value="NUCLEAR CAP-BINDING PROTEIN SUBUNIT 2"/>
    <property type="match status" value="1"/>
</dbReference>
<dbReference type="PROSITE" id="PS50102">
    <property type="entry name" value="RRM"/>
    <property type="match status" value="1"/>
</dbReference>
<dbReference type="InterPro" id="IPR034148">
    <property type="entry name" value="NCBP2_RRM"/>
</dbReference>
<organism evidence="10 11">
    <name type="scientific">Gregarina niphandrodes</name>
    <name type="common">Septate eugregarine</name>
    <dbReference type="NCBI Taxonomy" id="110365"/>
    <lineage>
        <taxon>Eukaryota</taxon>
        <taxon>Sar</taxon>
        <taxon>Alveolata</taxon>
        <taxon>Apicomplexa</taxon>
        <taxon>Conoidasida</taxon>
        <taxon>Gregarinasina</taxon>
        <taxon>Eugregarinorida</taxon>
        <taxon>Gregarinidae</taxon>
        <taxon>Gregarina</taxon>
    </lineage>
</organism>
<dbReference type="InterPro" id="IPR000504">
    <property type="entry name" value="RRM_dom"/>
</dbReference>
<evidence type="ECO:0000256" key="7">
    <source>
        <dbReference type="PROSITE-ProRule" id="PRU00176"/>
    </source>
</evidence>
<evidence type="ECO:0000256" key="4">
    <source>
        <dbReference type="ARBA" id="ARBA00022884"/>
    </source>
</evidence>
<name>A0A023B6S5_GRENI</name>
<dbReference type="EMBL" id="AFNH02000569">
    <property type="protein sequence ID" value="EZG66769.1"/>
    <property type="molecule type" value="Genomic_DNA"/>
</dbReference>
<dbReference type="GO" id="GO:0045292">
    <property type="term" value="P:mRNA cis splicing, via spliceosome"/>
    <property type="evidence" value="ECO:0007669"/>
    <property type="project" value="InterPro"/>
</dbReference>
<dbReference type="GeneID" id="22912779"/>
<dbReference type="SUPFAM" id="SSF54928">
    <property type="entry name" value="RNA-binding domain, RBD"/>
    <property type="match status" value="1"/>
</dbReference>
<evidence type="ECO:0000256" key="5">
    <source>
        <dbReference type="ARBA" id="ARBA00023187"/>
    </source>
</evidence>
<evidence type="ECO:0000256" key="6">
    <source>
        <dbReference type="ARBA" id="ARBA00023242"/>
    </source>
</evidence>
<keyword evidence="11" id="KW-1185">Reference proteome</keyword>
<keyword evidence="5 8" id="KW-0508">mRNA splicing</keyword>
<comment type="caution">
    <text evidence="10">The sequence shown here is derived from an EMBL/GenBank/DDBJ whole genome shotgun (WGS) entry which is preliminary data.</text>
</comment>
<comment type="similarity">
    <text evidence="2 8">Belongs to the RRM NCBP2 family.</text>
</comment>
<dbReference type="PANTHER" id="PTHR18847">
    <property type="entry name" value="20 KD NUCLEAR CAP BINDING PROTEIN"/>
    <property type="match status" value="1"/>
</dbReference>
<protein>
    <recommendedName>
        <fullName evidence="8">Nuclear cap-binding protein subunit 2</fullName>
    </recommendedName>
    <alternativeName>
        <fullName evidence="8">20 kDa nuclear cap-binding protein</fullName>
    </alternativeName>
</protein>
<dbReference type="RefSeq" id="XP_011130493.1">
    <property type="nucleotide sequence ID" value="XM_011132191.1"/>
</dbReference>
<keyword evidence="4 7" id="KW-0694">RNA-binding</keyword>
<evidence type="ECO:0000313" key="10">
    <source>
        <dbReference type="EMBL" id="EZG66769.1"/>
    </source>
</evidence>
<sequence length="149" mass="16906">MSKLYQDISRKPSYWDRKSGELYSRTVKPSSPQAWFEALAVSTVLYIGNLPFDITEEQLFEHFSRAGNIIRLVIGLNQKERSGCGFAFVQYANHQQASFAHTLLNGSTLGDRIIRCDWDSGKGIMGDRKFGRGESGMQVRDDLMNKAYD</sequence>
<dbReference type="OrthoDB" id="201398at2759"/>
<dbReference type="OMA" id="IMGINRN"/>
<comment type="subcellular location">
    <subcellularLocation>
        <location evidence="1 8">Nucleus</location>
    </subcellularLocation>
</comment>
<dbReference type="Pfam" id="PF00076">
    <property type="entry name" value="RRM_1"/>
    <property type="match status" value="1"/>
</dbReference>
<dbReference type="InterPro" id="IPR012677">
    <property type="entry name" value="Nucleotide-bd_a/b_plait_sf"/>
</dbReference>
<keyword evidence="3 8" id="KW-0507">mRNA processing</keyword>
<dbReference type="Proteomes" id="UP000019763">
    <property type="component" value="Unassembled WGS sequence"/>
</dbReference>
<dbReference type="GO" id="GO:0005634">
    <property type="term" value="C:nucleus"/>
    <property type="evidence" value="ECO:0007669"/>
    <property type="project" value="UniProtKB-SubCell"/>
</dbReference>
<dbReference type="CDD" id="cd12240">
    <property type="entry name" value="RRM_NCBP2"/>
    <property type="match status" value="1"/>
</dbReference>
<gene>
    <name evidence="10" type="ORF">GNI_076040</name>
</gene>
<dbReference type="GO" id="GO:0000339">
    <property type="term" value="F:RNA cap binding"/>
    <property type="evidence" value="ECO:0007669"/>
    <property type="project" value="InterPro"/>
</dbReference>
<evidence type="ECO:0000256" key="1">
    <source>
        <dbReference type="ARBA" id="ARBA00004123"/>
    </source>
</evidence>
<evidence type="ECO:0000259" key="9">
    <source>
        <dbReference type="PROSITE" id="PS50102"/>
    </source>
</evidence>
<accession>A0A023B6S5</accession>
<keyword evidence="6 8" id="KW-0539">Nucleus</keyword>
<dbReference type="InterPro" id="IPR035979">
    <property type="entry name" value="RBD_domain_sf"/>
</dbReference>
<feature type="domain" description="RRM" evidence="9">
    <location>
        <begin position="43"/>
        <end position="121"/>
    </location>
</feature>
<evidence type="ECO:0000313" key="11">
    <source>
        <dbReference type="Proteomes" id="UP000019763"/>
    </source>
</evidence>
<reference evidence="10" key="1">
    <citation type="submission" date="2013-12" db="EMBL/GenBank/DDBJ databases">
        <authorList>
            <person name="Omoto C.K."/>
            <person name="Sibley D."/>
            <person name="Venepally P."/>
            <person name="Hadjithomas M."/>
            <person name="Karamycheva S."/>
            <person name="Brunk B."/>
            <person name="Roos D."/>
            <person name="Caler E."/>
            <person name="Lorenzi H."/>
        </authorList>
    </citation>
    <scope>NUCLEOTIDE SEQUENCE</scope>
</reference>
<dbReference type="GO" id="GO:0005846">
    <property type="term" value="C:nuclear cap binding complex"/>
    <property type="evidence" value="ECO:0007669"/>
    <property type="project" value="InterPro"/>
</dbReference>
<dbReference type="SMART" id="SM00360">
    <property type="entry name" value="RRM"/>
    <property type="match status" value="1"/>
</dbReference>
<dbReference type="InterPro" id="IPR027157">
    <property type="entry name" value="NCBP2"/>
</dbReference>
<dbReference type="AlphaFoldDB" id="A0A023B6S5"/>